<sequence>MKSSSYLDNVPHADNVADSSLSFHLKLYEWTWRPFDRRRMMAVDCGELRNKGSLGSITSKLGFLALSPPGNIAEILMETLHYRLH</sequence>
<dbReference type="EMBL" id="JAACFV010000056">
    <property type="protein sequence ID" value="KAF7508311.1"/>
    <property type="molecule type" value="Genomic_DNA"/>
</dbReference>
<keyword evidence="2" id="KW-1185">Reference proteome</keyword>
<protein>
    <submittedName>
        <fullName evidence="1">Uncharacterized protein</fullName>
    </submittedName>
</protein>
<name>A0A8H7AJS2_9EURO</name>
<dbReference type="Proteomes" id="UP000606974">
    <property type="component" value="Unassembled WGS sequence"/>
</dbReference>
<evidence type="ECO:0000313" key="2">
    <source>
        <dbReference type="Proteomes" id="UP000606974"/>
    </source>
</evidence>
<proteinExistence type="predicted"/>
<comment type="caution">
    <text evidence="1">The sequence shown here is derived from an EMBL/GenBank/DDBJ whole genome shotgun (WGS) entry which is preliminary data.</text>
</comment>
<dbReference type="AlphaFoldDB" id="A0A8H7AJS2"/>
<evidence type="ECO:0000313" key="1">
    <source>
        <dbReference type="EMBL" id="KAF7508311.1"/>
    </source>
</evidence>
<reference evidence="1" key="1">
    <citation type="submission" date="2020-02" db="EMBL/GenBank/DDBJ databases">
        <authorList>
            <person name="Palmer J.M."/>
        </authorList>
    </citation>
    <scope>NUCLEOTIDE SEQUENCE</scope>
    <source>
        <strain evidence="1">EPUS1.4</strain>
        <tissue evidence="1">Thallus</tissue>
    </source>
</reference>
<accession>A0A8H7AJS2</accession>
<organism evidence="1 2">
    <name type="scientific">Endocarpon pusillum</name>
    <dbReference type="NCBI Taxonomy" id="364733"/>
    <lineage>
        <taxon>Eukaryota</taxon>
        <taxon>Fungi</taxon>
        <taxon>Dikarya</taxon>
        <taxon>Ascomycota</taxon>
        <taxon>Pezizomycotina</taxon>
        <taxon>Eurotiomycetes</taxon>
        <taxon>Chaetothyriomycetidae</taxon>
        <taxon>Verrucariales</taxon>
        <taxon>Verrucariaceae</taxon>
        <taxon>Endocarpon</taxon>
    </lineage>
</organism>
<gene>
    <name evidence="1" type="ORF">GJ744_009456</name>
</gene>